<accession>A0A9E7JKA7</accession>
<feature type="region of interest" description="Disordered" evidence="1">
    <location>
        <begin position="1"/>
        <end position="40"/>
    </location>
</feature>
<name>A0A9E7JKA7_9LILI</name>
<gene>
    <name evidence="2" type="ORF">MUK42_20991</name>
</gene>
<proteinExistence type="predicted"/>
<dbReference type="AlphaFoldDB" id="A0A9E7JKA7"/>
<protein>
    <submittedName>
        <fullName evidence="2">Uncharacterized protein</fullName>
    </submittedName>
</protein>
<dbReference type="Proteomes" id="UP001055439">
    <property type="component" value="Chromosome 10"/>
</dbReference>
<evidence type="ECO:0000313" key="3">
    <source>
        <dbReference type="Proteomes" id="UP001055439"/>
    </source>
</evidence>
<feature type="compositionally biased region" description="Polar residues" evidence="1">
    <location>
        <begin position="104"/>
        <end position="117"/>
    </location>
</feature>
<reference evidence="2" key="1">
    <citation type="submission" date="2022-05" db="EMBL/GenBank/DDBJ databases">
        <title>The Musa troglodytarum L. genome provides insights into the mechanism of non-climacteric behaviour and enrichment of carotenoids.</title>
        <authorList>
            <person name="Wang J."/>
        </authorList>
    </citation>
    <scope>NUCLEOTIDE SEQUENCE</scope>
    <source>
        <tissue evidence="2">Leaf</tissue>
    </source>
</reference>
<feature type="region of interest" description="Disordered" evidence="1">
    <location>
        <begin position="91"/>
        <end position="117"/>
    </location>
</feature>
<sequence length="117" mass="12691">MSQRHSRTLLLPRLHLSPLSARSATAARSPPSDRRKPSTVPYTIAASLHPKAEHSLLRSLHRKIVAATLPPTAASPRQRWPQSLLQPVATHPIAVAASRPTHPISAQRSPLSSNSTE</sequence>
<evidence type="ECO:0000256" key="1">
    <source>
        <dbReference type="SAM" id="MobiDB-lite"/>
    </source>
</evidence>
<feature type="compositionally biased region" description="Low complexity" evidence="1">
    <location>
        <begin position="8"/>
        <end position="30"/>
    </location>
</feature>
<evidence type="ECO:0000313" key="2">
    <source>
        <dbReference type="EMBL" id="URD84227.1"/>
    </source>
</evidence>
<keyword evidence="3" id="KW-1185">Reference proteome</keyword>
<organism evidence="2 3">
    <name type="scientific">Musa troglodytarum</name>
    <name type="common">fe'i banana</name>
    <dbReference type="NCBI Taxonomy" id="320322"/>
    <lineage>
        <taxon>Eukaryota</taxon>
        <taxon>Viridiplantae</taxon>
        <taxon>Streptophyta</taxon>
        <taxon>Embryophyta</taxon>
        <taxon>Tracheophyta</taxon>
        <taxon>Spermatophyta</taxon>
        <taxon>Magnoliopsida</taxon>
        <taxon>Liliopsida</taxon>
        <taxon>Zingiberales</taxon>
        <taxon>Musaceae</taxon>
        <taxon>Musa</taxon>
    </lineage>
</organism>
<dbReference type="EMBL" id="CP097503">
    <property type="protein sequence ID" value="URD84227.1"/>
    <property type="molecule type" value="Genomic_DNA"/>
</dbReference>